<evidence type="ECO:0000256" key="2">
    <source>
        <dbReference type="ARBA" id="ARBA00022527"/>
    </source>
</evidence>
<dbReference type="PROSITE" id="PS00108">
    <property type="entry name" value="PROTEIN_KINASE_ST"/>
    <property type="match status" value="1"/>
</dbReference>
<evidence type="ECO:0000256" key="8">
    <source>
        <dbReference type="ARBA" id="ARBA00037982"/>
    </source>
</evidence>
<feature type="domain" description="Protein kinase" evidence="11">
    <location>
        <begin position="12"/>
        <end position="288"/>
    </location>
</feature>
<sequence>MEGLLMESTIKIIEGKFIDEGGFSTIYECELERNGELYTNLVMKKLNNTHKNIMPHRFEREIRYMTQLEHKNIVKPIYVDYNEDIIVMPKFKYNLVTFIENNSVDDINKQELILKILDAIEYYLSEGILHRDLKPQNILIDEKNEPYLTDFGLSSKLEGVKTQLSLTKTGTSRWGTNFYTSPEQFEDLKNADEKSEIFSIGRVVYSIFTEDFRAFDMAHLDKLDSKLKYIIEKSTKPNRKDRFANVNELKKAINNTFNTEISIDEMEIDDILEILEGNSSTHSKDEIFTIINNTDFVQIDTFFTSLDNDKHKTLMNINKNEYNKFIDNTAKSIKNSSFIFSYIDTISNKYLSLLDSNIIEIEQQINLLVSFITVSSYHNRFYAMRKCGKYINNITDTFLLEELKDIIIKESIVFECQKINEYYNISNLLDLINSSKGVHE</sequence>
<dbReference type="EMBL" id="PZFK01000001">
    <property type="protein sequence ID" value="PTI31134.1"/>
    <property type="molecule type" value="Genomic_DNA"/>
</dbReference>
<dbReference type="GO" id="GO:0004674">
    <property type="term" value="F:protein serine/threonine kinase activity"/>
    <property type="evidence" value="ECO:0007669"/>
    <property type="project" value="UniProtKB-KW"/>
</dbReference>
<dbReference type="InterPro" id="IPR008271">
    <property type="entry name" value="Ser/Thr_kinase_AS"/>
</dbReference>
<comment type="similarity">
    <text evidence="8">Belongs to the protein kinase superfamily. Ser/Thr protein kinase family. GCN2 subfamily.</text>
</comment>
<dbReference type="Proteomes" id="UP000241209">
    <property type="component" value="Unassembled WGS sequence"/>
</dbReference>
<evidence type="ECO:0000256" key="4">
    <source>
        <dbReference type="ARBA" id="ARBA00022741"/>
    </source>
</evidence>
<keyword evidence="4" id="KW-0547">Nucleotide-binding</keyword>
<dbReference type="AlphaFoldDB" id="A0A2T4PX94"/>
<gene>
    <name evidence="12" type="ORF">BU072_00610</name>
</gene>
<evidence type="ECO:0000313" key="13">
    <source>
        <dbReference type="Proteomes" id="UP000241209"/>
    </source>
</evidence>
<comment type="catalytic activity">
    <reaction evidence="10">
        <text>L-seryl-[protein] + ATP = O-phospho-L-seryl-[protein] + ADP + H(+)</text>
        <dbReference type="Rhea" id="RHEA:17989"/>
        <dbReference type="Rhea" id="RHEA-COMP:9863"/>
        <dbReference type="Rhea" id="RHEA-COMP:11604"/>
        <dbReference type="ChEBI" id="CHEBI:15378"/>
        <dbReference type="ChEBI" id="CHEBI:29999"/>
        <dbReference type="ChEBI" id="CHEBI:30616"/>
        <dbReference type="ChEBI" id="CHEBI:83421"/>
        <dbReference type="ChEBI" id="CHEBI:456216"/>
        <dbReference type="EC" id="2.7.11.1"/>
    </reaction>
    <physiologicalReaction direction="left-to-right" evidence="10">
        <dbReference type="Rhea" id="RHEA:17990"/>
    </physiologicalReaction>
</comment>
<dbReference type="InterPro" id="IPR011009">
    <property type="entry name" value="Kinase-like_dom_sf"/>
</dbReference>
<keyword evidence="2" id="KW-0723">Serine/threonine-protein kinase</keyword>
<dbReference type="InterPro" id="IPR000719">
    <property type="entry name" value="Prot_kinase_dom"/>
</dbReference>
<name>A0A2T4PX94_9STAP</name>
<keyword evidence="6" id="KW-0067">ATP-binding</keyword>
<dbReference type="Gene3D" id="1.10.510.10">
    <property type="entry name" value="Transferase(Phosphotransferase) domain 1"/>
    <property type="match status" value="1"/>
</dbReference>
<dbReference type="Pfam" id="PF00069">
    <property type="entry name" value="Pkinase"/>
    <property type="match status" value="1"/>
</dbReference>
<dbReference type="SMART" id="SM00220">
    <property type="entry name" value="S_TKc"/>
    <property type="match status" value="1"/>
</dbReference>
<evidence type="ECO:0000256" key="7">
    <source>
        <dbReference type="ARBA" id="ARBA00023193"/>
    </source>
</evidence>
<evidence type="ECO:0000256" key="5">
    <source>
        <dbReference type="ARBA" id="ARBA00022777"/>
    </source>
</evidence>
<reference evidence="12 13" key="1">
    <citation type="journal article" date="2016" name="Front. Microbiol.">
        <title>Comprehensive Phylogenetic Analysis of Bovine Non-aureus Staphylococci Species Based on Whole-Genome Sequencing.</title>
        <authorList>
            <person name="Naushad S."/>
            <person name="Barkema H.W."/>
            <person name="Luby C."/>
            <person name="Condas L.A."/>
            <person name="Nobrega D.B."/>
            <person name="Carson D.A."/>
            <person name="De Buck J."/>
        </authorList>
    </citation>
    <scope>NUCLEOTIDE SEQUENCE [LARGE SCALE GENOMIC DNA]</scope>
    <source>
        <strain evidence="12 13">SNUC 2204</strain>
    </source>
</reference>
<organism evidence="12 13">
    <name type="scientific">Mammaliicoccus vitulinus</name>
    <dbReference type="NCBI Taxonomy" id="71237"/>
    <lineage>
        <taxon>Bacteria</taxon>
        <taxon>Bacillati</taxon>
        <taxon>Bacillota</taxon>
        <taxon>Bacilli</taxon>
        <taxon>Bacillales</taxon>
        <taxon>Staphylococcaceae</taxon>
        <taxon>Mammaliicoccus</taxon>
    </lineage>
</organism>
<accession>A0A2T4PX94</accession>
<protein>
    <recommendedName>
        <fullName evidence="1">non-specific serine/threonine protein kinase</fullName>
        <ecNumber evidence="1">2.7.11.1</ecNumber>
    </recommendedName>
</protein>
<comment type="caution">
    <text evidence="12">The sequence shown here is derived from an EMBL/GenBank/DDBJ whole genome shotgun (WGS) entry which is preliminary data.</text>
</comment>
<dbReference type="PANTHER" id="PTHR11042">
    <property type="entry name" value="EUKARYOTIC TRANSLATION INITIATION FACTOR 2-ALPHA KINASE EIF2-ALPHA KINASE -RELATED"/>
    <property type="match status" value="1"/>
</dbReference>
<dbReference type="PANTHER" id="PTHR11042:SF160">
    <property type="entry name" value="EUKARYOTIC TRANSLATION INITIATION FACTOR 2-ALPHA KINASE 1"/>
    <property type="match status" value="1"/>
</dbReference>
<dbReference type="EC" id="2.7.11.1" evidence="1"/>
<dbReference type="GO" id="GO:0005737">
    <property type="term" value="C:cytoplasm"/>
    <property type="evidence" value="ECO:0007669"/>
    <property type="project" value="TreeGrafter"/>
</dbReference>
<evidence type="ECO:0000256" key="6">
    <source>
        <dbReference type="ARBA" id="ARBA00022840"/>
    </source>
</evidence>
<keyword evidence="5" id="KW-0418">Kinase</keyword>
<evidence type="ECO:0000256" key="10">
    <source>
        <dbReference type="ARBA" id="ARBA00048977"/>
    </source>
</evidence>
<dbReference type="InterPro" id="IPR050339">
    <property type="entry name" value="CC_SR_Kinase"/>
</dbReference>
<evidence type="ECO:0000256" key="9">
    <source>
        <dbReference type="ARBA" id="ARBA00048659"/>
    </source>
</evidence>
<evidence type="ECO:0000313" key="12">
    <source>
        <dbReference type="EMBL" id="PTI31134.1"/>
    </source>
</evidence>
<dbReference type="PROSITE" id="PS50011">
    <property type="entry name" value="PROTEIN_KINASE_DOM"/>
    <property type="match status" value="1"/>
</dbReference>
<evidence type="ECO:0000256" key="1">
    <source>
        <dbReference type="ARBA" id="ARBA00012513"/>
    </source>
</evidence>
<evidence type="ECO:0000259" key="11">
    <source>
        <dbReference type="PROSITE" id="PS50011"/>
    </source>
</evidence>
<dbReference type="GO" id="GO:0017148">
    <property type="term" value="P:negative regulation of translation"/>
    <property type="evidence" value="ECO:0007669"/>
    <property type="project" value="UniProtKB-KW"/>
</dbReference>
<evidence type="ECO:0000256" key="3">
    <source>
        <dbReference type="ARBA" id="ARBA00022679"/>
    </source>
</evidence>
<keyword evidence="3" id="KW-0808">Transferase</keyword>
<keyword evidence="7" id="KW-0652">Protein synthesis inhibitor</keyword>
<dbReference type="GO" id="GO:0006796">
    <property type="term" value="P:phosphate-containing compound metabolic process"/>
    <property type="evidence" value="ECO:0007669"/>
    <property type="project" value="UniProtKB-ARBA"/>
</dbReference>
<dbReference type="GO" id="GO:0006950">
    <property type="term" value="P:response to stress"/>
    <property type="evidence" value="ECO:0007669"/>
    <property type="project" value="UniProtKB-ARBA"/>
</dbReference>
<comment type="catalytic activity">
    <reaction evidence="9">
        <text>L-threonyl-[protein] + ATP = O-phospho-L-threonyl-[protein] + ADP + H(+)</text>
        <dbReference type="Rhea" id="RHEA:46608"/>
        <dbReference type="Rhea" id="RHEA-COMP:11060"/>
        <dbReference type="Rhea" id="RHEA-COMP:11605"/>
        <dbReference type="ChEBI" id="CHEBI:15378"/>
        <dbReference type="ChEBI" id="CHEBI:30013"/>
        <dbReference type="ChEBI" id="CHEBI:30616"/>
        <dbReference type="ChEBI" id="CHEBI:61977"/>
        <dbReference type="ChEBI" id="CHEBI:456216"/>
        <dbReference type="EC" id="2.7.11.1"/>
    </reaction>
    <physiologicalReaction direction="left-to-right" evidence="9">
        <dbReference type="Rhea" id="RHEA:46609"/>
    </physiologicalReaction>
</comment>
<proteinExistence type="inferred from homology"/>
<dbReference type="GO" id="GO:0005524">
    <property type="term" value="F:ATP binding"/>
    <property type="evidence" value="ECO:0007669"/>
    <property type="project" value="UniProtKB-KW"/>
</dbReference>
<dbReference type="SUPFAM" id="SSF56112">
    <property type="entry name" value="Protein kinase-like (PK-like)"/>
    <property type="match status" value="1"/>
</dbReference>